<dbReference type="GO" id="GO:0005783">
    <property type="term" value="C:endoplasmic reticulum"/>
    <property type="evidence" value="ECO:0007669"/>
    <property type="project" value="TreeGrafter"/>
</dbReference>
<keyword evidence="5 13" id="KW-0378">Hydrolase</keyword>
<dbReference type="EMBL" id="LAVV01007299">
    <property type="protein sequence ID" value="KNZ56385.1"/>
    <property type="molecule type" value="Genomic_DNA"/>
</dbReference>
<evidence type="ECO:0000256" key="13">
    <source>
        <dbReference type="RuleBase" id="RU361193"/>
    </source>
</evidence>
<feature type="compositionally biased region" description="Basic residues" evidence="14">
    <location>
        <begin position="1"/>
        <end position="11"/>
    </location>
</feature>
<dbReference type="VEuPathDB" id="FungiDB:VP01_2416g6"/>
<keyword evidence="13" id="KW-0326">Glycosidase</keyword>
<dbReference type="OrthoDB" id="8118055at2759"/>
<evidence type="ECO:0000256" key="11">
    <source>
        <dbReference type="PIRSR" id="PIRSR601382-2"/>
    </source>
</evidence>
<feature type="compositionally biased region" description="Low complexity" evidence="14">
    <location>
        <begin position="25"/>
        <end position="34"/>
    </location>
</feature>
<keyword evidence="4 11" id="KW-0479">Metal-binding</keyword>
<evidence type="ECO:0000313" key="16">
    <source>
        <dbReference type="Proteomes" id="UP000037035"/>
    </source>
</evidence>
<sequence length="634" mass="71997">MPDVRHRKTRPPPRSSAGRQEPPDSKSSTESPSSTGRKLVVAFLLSLGCLLVYYCRSHPAAEPNFNPPSSSFSRYPSPSLPSESDARSAITTAIKNSWRAYAGSPAWGCDEFHSISQTGTNLTSAGSIGFFIIDVIDTILLTGDMEEEYQRARKYVENDLSFDVDGDLNAFETTIRILGGLLSVYHLAGNDTLYLDKAIDLGTRLLPIFDSVRSSIQFYCKVPTGVPYSFINLKTGKATADWDNRGYSSLAEATLVSGTLQLEFKYLAELSQRRVFWDVAERVRSFISHCCHEPCHGRVQAKRELQRSLSHSSFVSFSRFRSMGYQALMIFCPLDGSFFFHIRLGSRGDSYYEYLIKQYLQTNRTQAVYREMYDHAMAGVKEELVRETPGGMVYVGELHPSRSSYHFVPKQDHLVCFLGGLLLLGVTEGERTLKDSDLTSFPDSIQEDWLLGKELIKSCVDTYKQSSTGLGPEIVRFTDGPEDYHKPNQREWHIPNYDPHVPPLDARNILRPETVESLFFAWRATKDPIYREWGWEIFQAFNEHCKIEATGAFASIKDVDRVPPEMENKMETFWIVSSIRDLLEINFHLFLAETLKYLLLLFSDDSVIPLNTYVLNTEAHIFPIFTPTFKSDED</sequence>
<dbReference type="GO" id="GO:0005509">
    <property type="term" value="F:calcium ion binding"/>
    <property type="evidence" value="ECO:0007669"/>
    <property type="project" value="InterPro"/>
</dbReference>
<evidence type="ECO:0000256" key="7">
    <source>
        <dbReference type="ARBA" id="ARBA00023157"/>
    </source>
</evidence>
<dbReference type="PANTHER" id="PTHR11742:SF55">
    <property type="entry name" value="ENDOPLASMIC RETICULUM MANNOSYL-OLIGOSACCHARIDE 1,2-ALPHA-MANNOSIDASE"/>
    <property type="match status" value="1"/>
</dbReference>
<dbReference type="GO" id="GO:0005975">
    <property type="term" value="P:carbohydrate metabolic process"/>
    <property type="evidence" value="ECO:0007669"/>
    <property type="project" value="InterPro"/>
</dbReference>
<keyword evidence="6 11" id="KW-0106">Calcium</keyword>
<dbReference type="GO" id="GO:0004571">
    <property type="term" value="F:mannosyl-oligosaccharide 1,2-alpha-mannosidase activity"/>
    <property type="evidence" value="ECO:0007669"/>
    <property type="project" value="UniProtKB-EC"/>
</dbReference>
<feature type="disulfide bond" evidence="12">
    <location>
        <begin position="416"/>
        <end position="459"/>
    </location>
</feature>
<comment type="pathway">
    <text evidence="2">Protein modification; protein glycosylation.</text>
</comment>
<evidence type="ECO:0000256" key="12">
    <source>
        <dbReference type="PIRSR" id="PIRSR601382-3"/>
    </source>
</evidence>
<protein>
    <recommendedName>
        <fullName evidence="13">alpha-1,2-Mannosidase</fullName>
        <ecNumber evidence="13">3.2.1.-</ecNumber>
    </recommendedName>
</protein>
<feature type="active site" evidence="10">
    <location>
        <position position="349"/>
    </location>
</feature>
<feature type="binding site" evidence="11">
    <location>
        <position position="617"/>
    </location>
    <ligand>
        <name>Ca(2+)</name>
        <dbReference type="ChEBI" id="CHEBI:29108"/>
    </ligand>
</feature>
<dbReference type="PRINTS" id="PR00747">
    <property type="entry name" value="GLYHDRLASE47"/>
</dbReference>
<accession>A0A0L6V8F7</accession>
<feature type="active site" evidence="10">
    <location>
        <position position="513"/>
    </location>
</feature>
<dbReference type="EC" id="3.2.1.-" evidence="13"/>
<dbReference type="STRING" id="27349.A0A0L6V8F7"/>
<reference evidence="15 16" key="1">
    <citation type="submission" date="2015-08" db="EMBL/GenBank/DDBJ databases">
        <title>Next Generation Sequencing and Analysis of the Genome of Puccinia sorghi L Schw, the Causal Agent of Maize Common Rust.</title>
        <authorList>
            <person name="Rochi L."/>
            <person name="Burguener G."/>
            <person name="Darino M."/>
            <person name="Turjanski A."/>
            <person name="Kreff E."/>
            <person name="Dieguez M.J."/>
            <person name="Sacco F."/>
        </authorList>
    </citation>
    <scope>NUCLEOTIDE SEQUENCE [LARGE SCALE GENOMIC DNA]</scope>
    <source>
        <strain evidence="15 16">RO10H11247</strain>
    </source>
</reference>
<proteinExistence type="inferred from homology"/>
<dbReference type="InterPro" id="IPR050749">
    <property type="entry name" value="Glycosyl_Hydrolase_47"/>
</dbReference>
<dbReference type="GO" id="GO:0016020">
    <property type="term" value="C:membrane"/>
    <property type="evidence" value="ECO:0007669"/>
    <property type="project" value="InterPro"/>
</dbReference>
<name>A0A0L6V8F7_9BASI</name>
<evidence type="ECO:0000256" key="1">
    <source>
        <dbReference type="ARBA" id="ARBA00001913"/>
    </source>
</evidence>
<evidence type="ECO:0000256" key="5">
    <source>
        <dbReference type="ARBA" id="ARBA00022801"/>
    </source>
</evidence>
<dbReference type="InterPro" id="IPR001382">
    <property type="entry name" value="Glyco_hydro_47"/>
</dbReference>
<dbReference type="Gene3D" id="1.50.10.10">
    <property type="match status" value="1"/>
</dbReference>
<evidence type="ECO:0000256" key="8">
    <source>
        <dbReference type="ARBA" id="ARBA00047669"/>
    </source>
</evidence>
<evidence type="ECO:0000256" key="9">
    <source>
        <dbReference type="ARBA" id="ARBA00048605"/>
    </source>
</evidence>
<comment type="catalytic activity">
    <reaction evidence="8">
        <text>N(4)-(alpha-D-Man-(1-&gt;2)-alpha-D-Man-(1-&gt;2)-alpha-D-Man-(1-&gt;3)-[alpha-D-Man-(1-&gt;3)-[alpha-D-Man-(1-&gt;2)-alpha-D-Man-(1-&gt;6)]-alpha-D-Man-(1-&gt;6)]-beta-D-Man-(1-&gt;4)-beta-D-GlcNAc-(1-&gt;4)-beta-D-GlcNAc)-L-asparaginyl-[protein] (N-glucan mannose isomer 8A1,2,3B1,3) + 3 H2O = N(4)-(alpha-D-Man-(1-&gt;3)-[alpha-D-Man-(1-&gt;3)-[alpha-D-Man-(1-&gt;6)]-alpha-D-Man-(1-&gt;6)]-beta-D-Man-(1-&gt;4)-beta-D-GlcNAc-(1-&gt;4)-beta-D-GlcNAc)-L-asparaginyl-[protein] (N-glucan mannose isomer 5A1,2) + 3 beta-D-mannose</text>
        <dbReference type="Rhea" id="RHEA:56028"/>
        <dbReference type="Rhea" id="RHEA-COMP:14358"/>
        <dbReference type="Rhea" id="RHEA-COMP:14367"/>
        <dbReference type="ChEBI" id="CHEBI:15377"/>
        <dbReference type="ChEBI" id="CHEBI:28563"/>
        <dbReference type="ChEBI" id="CHEBI:59087"/>
        <dbReference type="ChEBI" id="CHEBI:60628"/>
        <dbReference type="EC" id="3.2.1.113"/>
    </reaction>
</comment>
<dbReference type="SUPFAM" id="SSF48225">
    <property type="entry name" value="Seven-hairpin glycosidases"/>
    <property type="match status" value="1"/>
</dbReference>
<feature type="region of interest" description="Disordered" evidence="14">
    <location>
        <begin position="1"/>
        <end position="34"/>
    </location>
</feature>
<comment type="similarity">
    <text evidence="3 13">Belongs to the glycosyl hydrolase 47 family.</text>
</comment>
<keyword evidence="16" id="KW-1185">Reference proteome</keyword>
<evidence type="ECO:0000313" key="15">
    <source>
        <dbReference type="EMBL" id="KNZ56385.1"/>
    </source>
</evidence>
<dbReference type="GO" id="GO:0036503">
    <property type="term" value="P:ERAD pathway"/>
    <property type="evidence" value="ECO:0007669"/>
    <property type="project" value="UniProtKB-ARBA"/>
</dbReference>
<evidence type="ECO:0000256" key="2">
    <source>
        <dbReference type="ARBA" id="ARBA00004922"/>
    </source>
</evidence>
<dbReference type="AlphaFoldDB" id="A0A0L6V8F7"/>
<evidence type="ECO:0000256" key="4">
    <source>
        <dbReference type="ARBA" id="ARBA00022723"/>
    </source>
</evidence>
<evidence type="ECO:0000256" key="6">
    <source>
        <dbReference type="ARBA" id="ARBA00022837"/>
    </source>
</evidence>
<dbReference type="PANTHER" id="PTHR11742">
    <property type="entry name" value="MANNOSYL-OLIGOSACCHARIDE ALPHA-1,2-MANNOSIDASE-RELATED"/>
    <property type="match status" value="1"/>
</dbReference>
<organism evidence="15 16">
    <name type="scientific">Puccinia sorghi</name>
    <dbReference type="NCBI Taxonomy" id="27349"/>
    <lineage>
        <taxon>Eukaryota</taxon>
        <taxon>Fungi</taxon>
        <taxon>Dikarya</taxon>
        <taxon>Basidiomycota</taxon>
        <taxon>Pucciniomycotina</taxon>
        <taxon>Pucciniomycetes</taxon>
        <taxon>Pucciniales</taxon>
        <taxon>Pucciniaceae</taxon>
        <taxon>Puccinia</taxon>
    </lineage>
</organism>
<comment type="caution">
    <text evidence="15">The sequence shown here is derived from an EMBL/GenBank/DDBJ whole genome shotgun (WGS) entry which is preliminary data.</text>
</comment>
<comment type="catalytic activity">
    <reaction evidence="9">
        <text>N(4)-(alpha-D-Man-(1-&gt;2)-alpha-D-Man-(1-&gt;2)-alpha-D-Man-(1-&gt;3)-[alpha-D-Man-(1-&gt;2)-alpha-D-Man-(1-&gt;3)-[alpha-D-Man-(1-&gt;2)-alpha-D-Man-(1-&gt;6)]-alpha-D-Man-(1-&gt;6)]-beta-D-Man-(1-&gt;4)-beta-D-GlcNAc-(1-&gt;4)-beta-D-GlcNAc)-L-asparaginyl-[protein] (N-glucan mannose isomer 9A1,2,3B1,2,3) + 4 H2O = N(4)-(alpha-D-Man-(1-&gt;3)-[alpha-D-Man-(1-&gt;3)-[alpha-D-Man-(1-&gt;6)]-alpha-D-Man-(1-&gt;6)]-beta-D-Man-(1-&gt;4)-beta-D-GlcNAc-(1-&gt;4)-beta-D-GlcNAc)-L-asparaginyl-[protein] (N-glucan mannose isomer 5A1,2) + 4 beta-D-mannose</text>
        <dbReference type="Rhea" id="RHEA:56008"/>
        <dbReference type="Rhea" id="RHEA-COMP:14356"/>
        <dbReference type="Rhea" id="RHEA-COMP:14367"/>
        <dbReference type="ChEBI" id="CHEBI:15377"/>
        <dbReference type="ChEBI" id="CHEBI:28563"/>
        <dbReference type="ChEBI" id="CHEBI:59087"/>
        <dbReference type="ChEBI" id="CHEBI:139493"/>
        <dbReference type="EC" id="3.2.1.113"/>
    </reaction>
</comment>
<dbReference type="InterPro" id="IPR036026">
    <property type="entry name" value="Seven-hairpin_glycosidases"/>
</dbReference>
<evidence type="ECO:0000256" key="10">
    <source>
        <dbReference type="PIRSR" id="PIRSR601382-1"/>
    </source>
</evidence>
<dbReference type="Proteomes" id="UP000037035">
    <property type="component" value="Unassembled WGS sequence"/>
</dbReference>
<dbReference type="Pfam" id="PF01532">
    <property type="entry name" value="Glyco_hydro_47"/>
    <property type="match status" value="1"/>
</dbReference>
<evidence type="ECO:0000256" key="3">
    <source>
        <dbReference type="ARBA" id="ARBA00007658"/>
    </source>
</evidence>
<comment type="cofactor">
    <cofactor evidence="1 11">
        <name>Ca(2+)</name>
        <dbReference type="ChEBI" id="CHEBI:29108"/>
    </cofactor>
</comment>
<evidence type="ECO:0000256" key="14">
    <source>
        <dbReference type="SAM" id="MobiDB-lite"/>
    </source>
</evidence>
<dbReference type="InterPro" id="IPR012341">
    <property type="entry name" value="6hp_glycosidase-like_sf"/>
</dbReference>
<feature type="active site" description="Proton donor" evidence="10">
    <location>
        <position position="172"/>
    </location>
</feature>
<gene>
    <name evidence="15" type="ORF">VP01_2416g6</name>
</gene>
<feature type="active site" description="Proton donor" evidence="10">
    <location>
        <position position="473"/>
    </location>
</feature>
<keyword evidence="7 12" id="KW-1015">Disulfide bond</keyword>